<evidence type="ECO:0000256" key="3">
    <source>
        <dbReference type="ARBA" id="ARBA00022960"/>
    </source>
</evidence>
<dbReference type="GO" id="GO:0005886">
    <property type="term" value="C:plasma membrane"/>
    <property type="evidence" value="ECO:0007669"/>
    <property type="project" value="TreeGrafter"/>
</dbReference>
<dbReference type="InterPro" id="IPR055342">
    <property type="entry name" value="MreC_beta-barrel_core"/>
</dbReference>
<evidence type="ECO:0000256" key="1">
    <source>
        <dbReference type="ARBA" id="ARBA00009369"/>
    </source>
</evidence>
<sequence>MKLNKKVKKMGLIGGGLLIIAIVIGKQFDIPVLSTGVNYILYPFEKSIHFVSDKTKNIVAHFQNVDELLKSNEDLEDEVSRLRYENTILNQYQEENDNLRTLLEMKKRYEAYEGIGANVIGKEIGNWYKIFTIDKGTRKGVGNNSVILANGGLVGHVDEATDTVSKVISIIDSRSAVSAKVVRTGDVGIIKGDIELANEGLCVLEINSESEVVKGDQIITSHLSSIYPPGILIGTVEEVIAGNNDLVHYAYVRPVVDFKHLEQVLVINND</sequence>
<dbReference type="NCBIfam" id="TIGR00219">
    <property type="entry name" value="mreC"/>
    <property type="match status" value="1"/>
</dbReference>
<dbReference type="AlphaFoldDB" id="F2JQE7"/>
<evidence type="ECO:0000313" key="9">
    <source>
        <dbReference type="Proteomes" id="UP000008467"/>
    </source>
</evidence>
<reference evidence="8 9" key="1">
    <citation type="journal article" date="2011" name="J. Bacteriol.">
        <title>Complete genome sequence of the cellulose-degrading bacterium Cellulosilyticum lentocellum.</title>
        <authorList>
            <consortium name="US DOE Joint Genome Institute"/>
            <person name="Miller D.A."/>
            <person name="Suen G."/>
            <person name="Bruce D."/>
            <person name="Copeland A."/>
            <person name="Cheng J.F."/>
            <person name="Detter C."/>
            <person name="Goodwin L.A."/>
            <person name="Han C.S."/>
            <person name="Hauser L.J."/>
            <person name="Land M.L."/>
            <person name="Lapidus A."/>
            <person name="Lucas S."/>
            <person name="Meincke L."/>
            <person name="Pitluck S."/>
            <person name="Tapia R."/>
            <person name="Teshima H."/>
            <person name="Woyke T."/>
            <person name="Fox B.G."/>
            <person name="Angert E.R."/>
            <person name="Currie C.R."/>
        </authorList>
    </citation>
    <scope>NUCLEOTIDE SEQUENCE [LARGE SCALE GENOMIC DNA]</scope>
    <source>
        <strain evidence="9">ATCC 49066 / DSM 5427 / NCIMB 11756 / RHM5</strain>
    </source>
</reference>
<dbReference type="InterPro" id="IPR042175">
    <property type="entry name" value="Cell/Rod_MreC_2"/>
</dbReference>
<dbReference type="PANTHER" id="PTHR34138">
    <property type="entry name" value="CELL SHAPE-DETERMINING PROTEIN MREC"/>
    <property type="match status" value="1"/>
</dbReference>
<feature type="domain" description="Rod shape-determining protein MreC beta-barrel core" evidence="7">
    <location>
        <begin position="119"/>
        <end position="267"/>
    </location>
</feature>
<dbReference type="Gene3D" id="2.40.10.340">
    <property type="entry name" value="Rod shape-determining protein MreC, domain 1"/>
    <property type="match status" value="1"/>
</dbReference>
<organism evidence="8 9">
    <name type="scientific">Cellulosilyticum lentocellum (strain ATCC 49066 / DSM 5427 / NCIMB 11756 / RHM5)</name>
    <name type="common">Clostridium lentocellum</name>
    <dbReference type="NCBI Taxonomy" id="642492"/>
    <lineage>
        <taxon>Bacteria</taxon>
        <taxon>Bacillati</taxon>
        <taxon>Bacillota</taxon>
        <taxon>Clostridia</taxon>
        <taxon>Lachnospirales</taxon>
        <taxon>Cellulosilyticaceae</taxon>
        <taxon>Cellulosilyticum</taxon>
    </lineage>
</organism>
<dbReference type="PANTHER" id="PTHR34138:SF1">
    <property type="entry name" value="CELL SHAPE-DETERMINING PROTEIN MREC"/>
    <property type="match status" value="1"/>
</dbReference>
<dbReference type="KEGG" id="cle:Clole_2095"/>
<dbReference type="HOGENOM" id="CLU_042663_1_2_9"/>
<dbReference type="RefSeq" id="WP_013657103.1">
    <property type="nucleotide sequence ID" value="NC_015275.1"/>
</dbReference>
<accession>F2JQE7</accession>
<dbReference type="InterPro" id="IPR007221">
    <property type="entry name" value="MreC"/>
</dbReference>
<dbReference type="GO" id="GO:0008360">
    <property type="term" value="P:regulation of cell shape"/>
    <property type="evidence" value="ECO:0007669"/>
    <property type="project" value="UniProtKB-KW"/>
</dbReference>
<gene>
    <name evidence="8" type="ordered locus">Clole_2095</name>
</gene>
<evidence type="ECO:0000256" key="4">
    <source>
        <dbReference type="ARBA" id="ARBA00032089"/>
    </source>
</evidence>
<keyword evidence="3 5" id="KW-0133">Cell shape</keyword>
<evidence type="ECO:0000259" key="7">
    <source>
        <dbReference type="Pfam" id="PF04085"/>
    </source>
</evidence>
<dbReference type="PIRSF" id="PIRSF038471">
    <property type="entry name" value="MreC"/>
    <property type="match status" value="1"/>
</dbReference>
<dbReference type="STRING" id="642492.Clole_2095"/>
<dbReference type="Pfam" id="PF04085">
    <property type="entry name" value="MreC"/>
    <property type="match status" value="1"/>
</dbReference>
<keyword evidence="9" id="KW-1185">Reference proteome</keyword>
<evidence type="ECO:0000256" key="2">
    <source>
        <dbReference type="ARBA" id="ARBA00013855"/>
    </source>
</evidence>
<name>F2JQE7_CELLD</name>
<proteinExistence type="inferred from homology"/>
<evidence type="ECO:0000313" key="8">
    <source>
        <dbReference type="EMBL" id="ADZ83809.1"/>
    </source>
</evidence>
<dbReference type="Gene3D" id="2.40.10.350">
    <property type="entry name" value="Rod shape-determining protein MreC, domain 2"/>
    <property type="match status" value="1"/>
</dbReference>
<dbReference type="InterPro" id="IPR042177">
    <property type="entry name" value="Cell/Rod_1"/>
</dbReference>
<evidence type="ECO:0000256" key="5">
    <source>
        <dbReference type="PIRNR" id="PIRNR038471"/>
    </source>
</evidence>
<feature type="coiled-coil region" evidence="6">
    <location>
        <begin position="58"/>
        <end position="109"/>
    </location>
</feature>
<keyword evidence="6" id="KW-0175">Coiled coil</keyword>
<protein>
    <recommendedName>
        <fullName evidence="2 5">Cell shape-determining protein MreC</fullName>
    </recommendedName>
    <alternativeName>
        <fullName evidence="4 5">Cell shape protein MreC</fullName>
    </alternativeName>
</protein>
<comment type="function">
    <text evidence="5">Involved in formation and maintenance of cell shape.</text>
</comment>
<evidence type="ECO:0000256" key="6">
    <source>
        <dbReference type="SAM" id="Coils"/>
    </source>
</evidence>
<dbReference type="Proteomes" id="UP000008467">
    <property type="component" value="Chromosome"/>
</dbReference>
<dbReference type="EMBL" id="CP002582">
    <property type="protein sequence ID" value="ADZ83809.1"/>
    <property type="molecule type" value="Genomic_DNA"/>
</dbReference>
<comment type="similarity">
    <text evidence="1 5">Belongs to the MreC family.</text>
</comment>
<dbReference type="eggNOG" id="COG1792">
    <property type="taxonomic scope" value="Bacteria"/>
</dbReference>